<dbReference type="Pfam" id="PF00899">
    <property type="entry name" value="ThiF"/>
    <property type="match status" value="1"/>
</dbReference>
<dbReference type="AlphaFoldDB" id="A0A6G1S9Q5"/>
<comment type="similarity">
    <text evidence="3">Belongs to the ubiquitin-activating E1 family.</text>
</comment>
<comment type="pathway">
    <text evidence="2">Protein modification; protein sumoylation.</text>
</comment>
<gene>
    <name evidence="11" type="primary">sae1</name>
    <name evidence="11" type="ORF">g.17522</name>
</gene>
<evidence type="ECO:0000313" key="11">
    <source>
        <dbReference type="EMBL" id="MDE47128.1"/>
    </source>
</evidence>
<organism evidence="11">
    <name type="scientific">Aceria tosichella</name>
    <name type="common">wheat curl mite</name>
    <dbReference type="NCBI Taxonomy" id="561515"/>
    <lineage>
        <taxon>Eukaryota</taxon>
        <taxon>Metazoa</taxon>
        <taxon>Ecdysozoa</taxon>
        <taxon>Arthropoda</taxon>
        <taxon>Chelicerata</taxon>
        <taxon>Arachnida</taxon>
        <taxon>Acari</taxon>
        <taxon>Acariformes</taxon>
        <taxon>Trombidiformes</taxon>
        <taxon>Prostigmata</taxon>
        <taxon>Eupodina</taxon>
        <taxon>Eriophyoidea</taxon>
        <taxon>Eriophyidae</taxon>
        <taxon>Eriophyinae</taxon>
        <taxon>Aceriini</taxon>
        <taxon>Aceria</taxon>
    </lineage>
</organism>
<name>A0A6G1S9Q5_9ACAR</name>
<dbReference type="PANTHER" id="PTHR10953">
    <property type="entry name" value="UBIQUITIN-ACTIVATING ENZYME E1"/>
    <property type="match status" value="1"/>
</dbReference>
<evidence type="ECO:0000256" key="9">
    <source>
        <dbReference type="SAM" id="MobiDB-lite"/>
    </source>
</evidence>
<feature type="domain" description="THIF-type NAD/FAD binding fold" evidence="10">
    <location>
        <begin position="10"/>
        <end position="367"/>
    </location>
</feature>
<dbReference type="SUPFAM" id="SSF69572">
    <property type="entry name" value="Activating enzymes of the ubiquitin-like proteins"/>
    <property type="match status" value="1"/>
</dbReference>
<evidence type="ECO:0000256" key="6">
    <source>
        <dbReference type="ARBA" id="ARBA00026003"/>
    </source>
</evidence>
<feature type="compositionally biased region" description="Basic and acidic residues" evidence="9">
    <location>
        <begin position="208"/>
        <end position="229"/>
    </location>
</feature>
<sequence>MLTKDEAELYDRQIRLWGVNAQSRLRQSKVLMLGFNGIASEVAKILVLAGIDTLSIVDHEELKEEDLTSNLFCRTRGDENKFRTHQVKEKLKTLNPLVKVNIDNSTITDKNSDDFQGYDLVTLHTFLPIDQIKRINDICRQGKIKFYLVLDYGFFGFMFNDLGRDFQFTHEEFKENDPPKQTGKAKDPIDLREEDQEEEEGRPKKRLRLEDPVDPSETKPESKDDDKDMKKHKASTLSYASFENMISFRETRFDKNSSPVLFISVAMMKFYDENSRLPQTQEDLSKLNEIIASIKDSLNLHDGIFKKLSPEWSQNISGSLSPVCAIVGGVAGQDMIRALSGKDIPVCNTFSFDGLEMAGVVERVAIQDSSEAKVQPVVRDLLQIDDDD</sequence>
<evidence type="ECO:0000256" key="2">
    <source>
        <dbReference type="ARBA" id="ARBA00004718"/>
    </source>
</evidence>
<keyword evidence="5" id="KW-0539">Nucleus</keyword>
<feature type="region of interest" description="Disordered" evidence="9">
    <location>
        <begin position="171"/>
        <end position="232"/>
    </location>
</feature>
<evidence type="ECO:0000256" key="5">
    <source>
        <dbReference type="ARBA" id="ARBA00023242"/>
    </source>
</evidence>
<feature type="compositionally biased region" description="Basic and acidic residues" evidence="9">
    <location>
        <begin position="171"/>
        <end position="191"/>
    </location>
</feature>
<dbReference type="InterPro" id="IPR000011">
    <property type="entry name" value="UBQ/SUMO-activ_enz_E1-like"/>
</dbReference>
<dbReference type="GO" id="GO:0005737">
    <property type="term" value="C:cytoplasm"/>
    <property type="evidence" value="ECO:0007669"/>
    <property type="project" value="TreeGrafter"/>
</dbReference>
<dbReference type="GO" id="GO:0019948">
    <property type="term" value="F:SUMO activating enzyme activity"/>
    <property type="evidence" value="ECO:0007669"/>
    <property type="project" value="TreeGrafter"/>
</dbReference>
<dbReference type="InterPro" id="IPR045886">
    <property type="entry name" value="ThiF/MoeB/HesA"/>
</dbReference>
<evidence type="ECO:0000256" key="7">
    <source>
        <dbReference type="ARBA" id="ARBA00044187"/>
    </source>
</evidence>
<dbReference type="GO" id="GO:0016925">
    <property type="term" value="P:protein sumoylation"/>
    <property type="evidence" value="ECO:0007669"/>
    <property type="project" value="TreeGrafter"/>
</dbReference>
<keyword evidence="4" id="KW-0833">Ubl conjugation pathway</keyword>
<comment type="subunit">
    <text evidence="6">Heterodimer of SAE1 and UBA2/SAE2. The heterodimer corresponds to the two domains that are encoded on a single polypeptide chain in ubiquitin-activating enzyme E1. Interacts with UBE2I.</text>
</comment>
<dbReference type="PANTHER" id="PTHR10953:SF162">
    <property type="entry name" value="SUMO-ACTIVATING ENZYME SUBUNIT 1"/>
    <property type="match status" value="1"/>
</dbReference>
<evidence type="ECO:0000256" key="8">
    <source>
        <dbReference type="ARBA" id="ARBA00044354"/>
    </source>
</evidence>
<dbReference type="InterPro" id="IPR035985">
    <property type="entry name" value="Ubiquitin-activating_enz"/>
</dbReference>
<accession>A0A6G1S9Q5</accession>
<proteinExistence type="inferred from homology"/>
<evidence type="ECO:0000256" key="4">
    <source>
        <dbReference type="ARBA" id="ARBA00022786"/>
    </source>
</evidence>
<dbReference type="GO" id="GO:0031510">
    <property type="term" value="C:SUMO activating enzyme complex"/>
    <property type="evidence" value="ECO:0007669"/>
    <property type="project" value="TreeGrafter"/>
</dbReference>
<evidence type="ECO:0000256" key="3">
    <source>
        <dbReference type="ARBA" id="ARBA00005673"/>
    </source>
</evidence>
<protein>
    <recommendedName>
        <fullName evidence="7">SUMO-activating enzyme subunit 1</fullName>
    </recommendedName>
    <alternativeName>
        <fullName evidence="8">Ubiquitin-like 1-activating enzyme E1A</fullName>
    </alternativeName>
</protein>
<dbReference type="InterPro" id="IPR000594">
    <property type="entry name" value="ThiF_NAD_FAD-bd"/>
</dbReference>
<reference evidence="11" key="1">
    <citation type="submission" date="2018-10" db="EMBL/GenBank/DDBJ databases">
        <title>Transcriptome assembly of Aceria tosichella (Wheat curl mite) Type 2.</title>
        <authorList>
            <person name="Scully E.D."/>
            <person name="Geib S.M."/>
            <person name="Palmer N.A."/>
            <person name="Gupta A.K."/>
            <person name="Sarath G."/>
            <person name="Tatineni S."/>
        </authorList>
    </citation>
    <scope>NUCLEOTIDE SEQUENCE</scope>
    <source>
        <strain evidence="11">LincolnNE</strain>
    </source>
</reference>
<evidence type="ECO:0000259" key="10">
    <source>
        <dbReference type="Pfam" id="PF00899"/>
    </source>
</evidence>
<dbReference type="PRINTS" id="PR01849">
    <property type="entry name" value="UBIQUITINACT"/>
</dbReference>
<dbReference type="EMBL" id="GGYP01002357">
    <property type="protein sequence ID" value="MDE47128.1"/>
    <property type="molecule type" value="Transcribed_RNA"/>
</dbReference>
<dbReference type="Gene3D" id="3.40.50.720">
    <property type="entry name" value="NAD(P)-binding Rossmann-like Domain"/>
    <property type="match status" value="1"/>
</dbReference>
<comment type="subcellular location">
    <subcellularLocation>
        <location evidence="1">Nucleus</location>
    </subcellularLocation>
</comment>
<evidence type="ECO:0000256" key="1">
    <source>
        <dbReference type="ARBA" id="ARBA00004123"/>
    </source>
</evidence>